<reference evidence="2 3" key="1">
    <citation type="submission" date="2018-05" db="EMBL/GenBank/DDBJ databases">
        <title>Genomic Encyclopedia of Archaeal and Bacterial Type Strains, Phase II (KMG-II): from individual species to whole genera.</title>
        <authorList>
            <person name="Goeker M."/>
        </authorList>
    </citation>
    <scope>NUCLEOTIDE SEQUENCE [LARGE SCALE GENOMIC DNA]</scope>
    <source>
        <strain evidence="2 3">DSM 19975</strain>
    </source>
</reference>
<proteinExistence type="predicted"/>
<sequence>MKPVFNFLSLLLFIIISYTATAQNMVAVNRMFANQNMQFNMQMQMNRSMMWGHWGKAEIYNPKHTFTVTMLDGTTKEVSSKIYADTTAHKSYLLFVDKTLAKKDSNRNQKIYPQQTKAISRVLSPYEYAEAPSNNFKGIAKDSCWMFKVVKGKISAYSLLSEEDDNMDFNPSTLVGLQLDKGDIVKFNEDNLKVMVGNDTDALEKIRKKDYLKAIKIYNRNAEKTAKNVLPQR</sequence>
<gene>
    <name evidence="2" type="ORF">LX99_01205</name>
</gene>
<keyword evidence="3" id="KW-1185">Reference proteome</keyword>
<keyword evidence="1" id="KW-0732">Signal</keyword>
<accession>A0A316HF10</accession>
<comment type="caution">
    <text evidence="2">The sequence shown here is derived from an EMBL/GenBank/DDBJ whole genome shotgun (WGS) entry which is preliminary data.</text>
</comment>
<organism evidence="2 3">
    <name type="scientific">Mucilaginibacter oryzae</name>
    <dbReference type="NCBI Taxonomy" id="468058"/>
    <lineage>
        <taxon>Bacteria</taxon>
        <taxon>Pseudomonadati</taxon>
        <taxon>Bacteroidota</taxon>
        <taxon>Sphingobacteriia</taxon>
        <taxon>Sphingobacteriales</taxon>
        <taxon>Sphingobacteriaceae</taxon>
        <taxon>Mucilaginibacter</taxon>
    </lineage>
</organism>
<evidence type="ECO:0000256" key="1">
    <source>
        <dbReference type="SAM" id="SignalP"/>
    </source>
</evidence>
<dbReference type="EMBL" id="QGHA01000002">
    <property type="protein sequence ID" value="PWK78753.1"/>
    <property type="molecule type" value="Genomic_DNA"/>
</dbReference>
<dbReference type="RefSeq" id="WP_109607043.1">
    <property type="nucleotide sequence ID" value="NZ_QGHA01000002.1"/>
</dbReference>
<evidence type="ECO:0008006" key="4">
    <source>
        <dbReference type="Google" id="ProtNLM"/>
    </source>
</evidence>
<dbReference type="Proteomes" id="UP000245678">
    <property type="component" value="Unassembled WGS sequence"/>
</dbReference>
<feature type="signal peptide" evidence="1">
    <location>
        <begin position="1"/>
        <end position="22"/>
    </location>
</feature>
<evidence type="ECO:0000313" key="2">
    <source>
        <dbReference type="EMBL" id="PWK78753.1"/>
    </source>
</evidence>
<dbReference type="AlphaFoldDB" id="A0A316HF10"/>
<name>A0A316HF10_9SPHI</name>
<evidence type="ECO:0000313" key="3">
    <source>
        <dbReference type="Proteomes" id="UP000245678"/>
    </source>
</evidence>
<feature type="chain" id="PRO_5016355586" description="GLPGLI family protein" evidence="1">
    <location>
        <begin position="23"/>
        <end position="233"/>
    </location>
</feature>
<protein>
    <recommendedName>
        <fullName evidence="4">GLPGLI family protein</fullName>
    </recommendedName>
</protein>